<evidence type="ECO:0000313" key="2">
    <source>
        <dbReference type="Proteomes" id="UP000248918"/>
    </source>
</evidence>
<name>A0A329CEG6_9BURK</name>
<dbReference type="Proteomes" id="UP000248918">
    <property type="component" value="Unassembled WGS sequence"/>
</dbReference>
<dbReference type="AlphaFoldDB" id="A0A329CEG6"/>
<organism evidence="1 2">
    <name type="scientific">Paraburkholderia bryophila</name>
    <dbReference type="NCBI Taxonomy" id="420952"/>
    <lineage>
        <taxon>Bacteria</taxon>
        <taxon>Pseudomonadati</taxon>
        <taxon>Pseudomonadota</taxon>
        <taxon>Betaproteobacteria</taxon>
        <taxon>Burkholderiales</taxon>
        <taxon>Burkholderiaceae</taxon>
        <taxon>Paraburkholderia</taxon>
    </lineage>
</organism>
<accession>A0A329CEG6</accession>
<gene>
    <name evidence="1" type="ORF">BX591_107100</name>
</gene>
<reference evidence="1 2" key="1">
    <citation type="submission" date="2018-06" db="EMBL/GenBank/DDBJ databases">
        <title>Genomic Encyclopedia of Type Strains, Phase III (KMG-III): the genomes of soil and plant-associated and newly described type strains.</title>
        <authorList>
            <person name="Whitman W."/>
        </authorList>
    </citation>
    <scope>NUCLEOTIDE SEQUENCE [LARGE SCALE GENOMIC DNA]</scope>
    <source>
        <strain evidence="1 2">LMG 23644</strain>
    </source>
</reference>
<sequence>MNRLMNQLLPLLLMPAAFAVIGFTLGRLIRGCRPKCDARYPRLVMSSIYLRDAHNSALSQHTRMWCAFESIYFCCLEVVVARGLDVTELGHPAAGVMHAGLTSMAASPDEIATAQLLAEWVHETNPRLPGVTVGEACKVAKSVDRKTTRLLS</sequence>
<dbReference type="EMBL" id="QLTK01000007">
    <property type="protein sequence ID" value="RAS33183.1"/>
    <property type="molecule type" value="Genomic_DNA"/>
</dbReference>
<evidence type="ECO:0000313" key="1">
    <source>
        <dbReference type="EMBL" id="RAS33183.1"/>
    </source>
</evidence>
<protein>
    <submittedName>
        <fullName evidence="1">Uncharacterized protein</fullName>
    </submittedName>
</protein>
<comment type="caution">
    <text evidence="1">The sequence shown here is derived from an EMBL/GenBank/DDBJ whole genome shotgun (WGS) entry which is preliminary data.</text>
</comment>
<proteinExistence type="predicted"/>